<feature type="domain" description="Glycoside hydrolase family 3 N-terminal" evidence="2">
    <location>
        <begin position="3"/>
        <end position="51"/>
    </location>
</feature>
<accession>R4Z2U5</accession>
<dbReference type="Pfam" id="PF00933">
    <property type="entry name" value="Glyco_hydro_3"/>
    <property type="match status" value="1"/>
</dbReference>
<keyword evidence="1" id="KW-0378">Hydrolase</keyword>
<organism evidence="3 4">
    <name type="scientific">Candidatus Neomicrothrix parvicella RN1</name>
    <dbReference type="NCBI Taxonomy" id="1229780"/>
    <lineage>
        <taxon>Bacteria</taxon>
        <taxon>Bacillati</taxon>
        <taxon>Actinomycetota</taxon>
        <taxon>Acidimicrobiia</taxon>
        <taxon>Acidimicrobiales</taxon>
        <taxon>Microthrixaceae</taxon>
        <taxon>Candidatus Neomicrothrix</taxon>
    </lineage>
</organism>
<comment type="caution">
    <text evidence="3">The sequence shown here is derived from an EMBL/GenBank/DDBJ whole genome shotgun (WGS) entry which is preliminary data.</text>
</comment>
<dbReference type="Gene3D" id="3.20.20.300">
    <property type="entry name" value="Glycoside hydrolase, family 3, N-terminal domain"/>
    <property type="match status" value="1"/>
</dbReference>
<evidence type="ECO:0000256" key="1">
    <source>
        <dbReference type="ARBA" id="ARBA00022801"/>
    </source>
</evidence>
<keyword evidence="4" id="KW-1185">Reference proteome</keyword>
<evidence type="ECO:0000313" key="3">
    <source>
        <dbReference type="EMBL" id="CCM62907.1"/>
    </source>
</evidence>
<dbReference type="SUPFAM" id="SSF51445">
    <property type="entry name" value="(Trans)glycosidases"/>
    <property type="match status" value="1"/>
</dbReference>
<dbReference type="eggNOG" id="COG1472">
    <property type="taxonomic scope" value="Bacteria"/>
</dbReference>
<dbReference type="InterPro" id="IPR017853">
    <property type="entry name" value="GH"/>
</dbReference>
<evidence type="ECO:0000313" key="4">
    <source>
        <dbReference type="Proteomes" id="UP000018291"/>
    </source>
</evidence>
<sequence length="85" mass="9143">MLRHPAWGRAQETYGEAPHHVGELGAALPRGLQRHVMACVKHFAAAADVAVVVVGYTYTDEGEHIGETDPGLFELFPTTDDPGFG</sequence>
<dbReference type="GO" id="GO:0005975">
    <property type="term" value="P:carbohydrate metabolic process"/>
    <property type="evidence" value="ECO:0007669"/>
    <property type="project" value="InterPro"/>
</dbReference>
<dbReference type="InterPro" id="IPR001764">
    <property type="entry name" value="Glyco_hydro_3_N"/>
</dbReference>
<evidence type="ECO:0000259" key="2">
    <source>
        <dbReference type="Pfam" id="PF00933"/>
    </source>
</evidence>
<name>R4Z2U5_9ACTN</name>
<dbReference type="RefSeq" id="WP_012224792.1">
    <property type="nucleotide sequence ID" value="NZ_HG422565.1"/>
</dbReference>
<dbReference type="EMBL" id="CANL01000007">
    <property type="protein sequence ID" value="CCM62907.1"/>
    <property type="molecule type" value="Genomic_DNA"/>
</dbReference>
<gene>
    <name evidence="3" type="ORF">BN381_150020</name>
</gene>
<dbReference type="HOGENOM" id="CLU_2506571_0_0_11"/>
<protein>
    <recommendedName>
        <fullName evidence="2">Glycoside hydrolase family 3 N-terminal domain-containing protein</fullName>
    </recommendedName>
</protein>
<dbReference type="InterPro" id="IPR036962">
    <property type="entry name" value="Glyco_hydro_3_N_sf"/>
</dbReference>
<proteinExistence type="predicted"/>
<dbReference type="GO" id="GO:0004553">
    <property type="term" value="F:hydrolase activity, hydrolyzing O-glycosyl compounds"/>
    <property type="evidence" value="ECO:0007669"/>
    <property type="project" value="InterPro"/>
</dbReference>
<dbReference type="Proteomes" id="UP000018291">
    <property type="component" value="Unassembled WGS sequence"/>
</dbReference>
<reference evidence="3 4" key="1">
    <citation type="journal article" date="2013" name="ISME J.">
        <title>Metabolic model for the filamentous 'Candidatus Microthrix parvicella' based on genomic and metagenomic analyses.</title>
        <authorList>
            <person name="Jon McIlroy S."/>
            <person name="Kristiansen R."/>
            <person name="Albertsen M."/>
            <person name="Michael Karst S."/>
            <person name="Rossetti S."/>
            <person name="Lund Nielsen J."/>
            <person name="Tandoi V."/>
            <person name="James Seviour R."/>
            <person name="Nielsen P.H."/>
        </authorList>
    </citation>
    <scope>NUCLEOTIDE SEQUENCE [LARGE SCALE GENOMIC DNA]</scope>
    <source>
        <strain evidence="3 4">RN1</strain>
    </source>
</reference>
<dbReference type="STRING" id="1229780.BN381_150020"/>
<dbReference type="AlphaFoldDB" id="R4Z2U5"/>